<evidence type="ECO:0000256" key="7">
    <source>
        <dbReference type="ARBA" id="ARBA00022714"/>
    </source>
</evidence>
<dbReference type="FunFam" id="1.20.5.270:FF:000002">
    <property type="entry name" value="Cytochrome b-c1 complex subunit Rieske, mitochondrial"/>
    <property type="match status" value="1"/>
</dbReference>
<evidence type="ECO:0000256" key="14">
    <source>
        <dbReference type="ARBA" id="ARBA00023004"/>
    </source>
</evidence>
<dbReference type="SUPFAM" id="SSF81502">
    <property type="entry name" value="ISP transmembrane anchor"/>
    <property type="match status" value="1"/>
</dbReference>
<keyword evidence="25" id="KW-1185">Reference proteome</keyword>
<dbReference type="Pfam" id="PF00355">
    <property type="entry name" value="Rieske"/>
    <property type="match status" value="1"/>
</dbReference>
<evidence type="ECO:0000256" key="18">
    <source>
        <dbReference type="ARBA" id="ARBA00023157"/>
    </source>
</evidence>
<keyword evidence="4 21" id="KW-0813">Transport</keyword>
<evidence type="ECO:0000256" key="16">
    <source>
        <dbReference type="ARBA" id="ARBA00023128"/>
    </source>
</evidence>
<evidence type="ECO:0000256" key="20">
    <source>
        <dbReference type="ARBA" id="ARBA00072517"/>
    </source>
</evidence>
<keyword evidence="9" id="KW-0999">Mitochondrion inner membrane</keyword>
<dbReference type="InterPro" id="IPR005805">
    <property type="entry name" value="Rieske_Fe-S_prot_C"/>
</dbReference>
<feature type="domain" description="Rieske" evidence="23">
    <location>
        <begin position="170"/>
        <end position="238"/>
    </location>
</feature>
<accession>A0A6A5VZ85</accession>
<evidence type="ECO:0000313" key="25">
    <source>
        <dbReference type="Proteomes" id="UP000799779"/>
    </source>
</evidence>
<keyword evidence="7" id="KW-0001">2Fe-2S</keyword>
<dbReference type="PRINTS" id="PR00162">
    <property type="entry name" value="RIESKE"/>
</dbReference>
<dbReference type="InterPro" id="IPR004192">
    <property type="entry name" value="Rieske_TM"/>
</dbReference>
<evidence type="ECO:0000256" key="2">
    <source>
        <dbReference type="ARBA" id="ARBA00010651"/>
    </source>
</evidence>
<keyword evidence="6" id="KW-0812">Transmembrane</keyword>
<proteinExistence type="inferred from homology"/>
<dbReference type="GO" id="GO:0051537">
    <property type="term" value="F:2 iron, 2 sulfur cluster binding"/>
    <property type="evidence" value="ECO:0007669"/>
    <property type="project" value="UniProtKB-KW"/>
</dbReference>
<keyword evidence="17" id="KW-0472">Membrane</keyword>
<keyword evidence="11" id="KW-1278">Translocase</keyword>
<dbReference type="NCBIfam" id="TIGR01416">
    <property type="entry name" value="Rieske_proteo"/>
    <property type="match status" value="1"/>
</dbReference>
<organism evidence="24 25">
    <name type="scientific">Amniculicola lignicola CBS 123094</name>
    <dbReference type="NCBI Taxonomy" id="1392246"/>
    <lineage>
        <taxon>Eukaryota</taxon>
        <taxon>Fungi</taxon>
        <taxon>Dikarya</taxon>
        <taxon>Ascomycota</taxon>
        <taxon>Pezizomycotina</taxon>
        <taxon>Dothideomycetes</taxon>
        <taxon>Pleosporomycetidae</taxon>
        <taxon>Pleosporales</taxon>
        <taxon>Amniculicolaceae</taxon>
        <taxon>Amniculicola</taxon>
    </lineage>
</organism>
<dbReference type="FunFam" id="2.102.10.10:FF:000001">
    <property type="entry name" value="Cytochrome b-c1 complex subunit Rieske, mitochondrial"/>
    <property type="match status" value="1"/>
</dbReference>
<comment type="similarity">
    <text evidence="2">Belongs to the Rieske iron-sulfur protein family.</text>
</comment>
<comment type="subcellular location">
    <subcellularLocation>
        <location evidence="1">Mitochondrion inner membrane</location>
        <topology evidence="1">Single-pass membrane protein</topology>
    </subcellularLocation>
</comment>
<dbReference type="Gene3D" id="2.102.10.10">
    <property type="entry name" value="Rieske [2Fe-2S] iron-sulphur domain"/>
    <property type="match status" value="1"/>
</dbReference>
<dbReference type="AlphaFoldDB" id="A0A6A5VZ85"/>
<dbReference type="InterPro" id="IPR037008">
    <property type="entry name" value="bc1_Rieske_TM_sf"/>
</dbReference>
<evidence type="ECO:0000256" key="19">
    <source>
        <dbReference type="ARBA" id="ARBA00029351"/>
    </source>
</evidence>
<dbReference type="GO" id="GO:0005743">
    <property type="term" value="C:mitochondrial inner membrane"/>
    <property type="evidence" value="ECO:0007669"/>
    <property type="project" value="UniProtKB-SubCell"/>
</dbReference>
<dbReference type="Gene3D" id="1.20.5.270">
    <property type="entry name" value="Ubiquinol cytochrome reductase, transmembrane domain"/>
    <property type="match status" value="1"/>
</dbReference>
<reference evidence="24" key="1">
    <citation type="journal article" date="2020" name="Stud. Mycol.">
        <title>101 Dothideomycetes genomes: a test case for predicting lifestyles and emergence of pathogens.</title>
        <authorList>
            <person name="Haridas S."/>
            <person name="Albert R."/>
            <person name="Binder M."/>
            <person name="Bloem J."/>
            <person name="Labutti K."/>
            <person name="Salamov A."/>
            <person name="Andreopoulos B."/>
            <person name="Baker S."/>
            <person name="Barry K."/>
            <person name="Bills G."/>
            <person name="Bluhm B."/>
            <person name="Cannon C."/>
            <person name="Castanera R."/>
            <person name="Culley D."/>
            <person name="Daum C."/>
            <person name="Ezra D."/>
            <person name="Gonzalez J."/>
            <person name="Henrissat B."/>
            <person name="Kuo A."/>
            <person name="Liang C."/>
            <person name="Lipzen A."/>
            <person name="Lutzoni F."/>
            <person name="Magnuson J."/>
            <person name="Mondo S."/>
            <person name="Nolan M."/>
            <person name="Ohm R."/>
            <person name="Pangilinan J."/>
            <person name="Park H.-J."/>
            <person name="Ramirez L."/>
            <person name="Alfaro M."/>
            <person name="Sun H."/>
            <person name="Tritt A."/>
            <person name="Yoshinaga Y."/>
            <person name="Zwiers L.-H."/>
            <person name="Turgeon B."/>
            <person name="Goodwin S."/>
            <person name="Spatafora J."/>
            <person name="Crous P."/>
            <person name="Grigoriev I."/>
        </authorList>
    </citation>
    <scope>NUCLEOTIDE SEQUENCE</scope>
    <source>
        <strain evidence="24">CBS 123094</strain>
    </source>
</reference>
<gene>
    <name evidence="24" type="ORF">P154DRAFT_503910</name>
</gene>
<keyword evidence="13" id="KW-1133">Transmembrane helix</keyword>
<keyword evidence="12 21" id="KW-0249">Electron transport</keyword>
<dbReference type="PANTHER" id="PTHR10134">
    <property type="entry name" value="CYTOCHROME B-C1 COMPLEX SUBUNIT RIESKE, MITOCHONDRIAL"/>
    <property type="match status" value="1"/>
</dbReference>
<evidence type="ECO:0000256" key="5">
    <source>
        <dbReference type="ARBA" id="ARBA00022660"/>
    </source>
</evidence>
<protein>
    <recommendedName>
        <fullName evidence="20 21">Cytochrome b-c1 complex subunit Rieske, mitochondrial</fullName>
        <ecNumber evidence="3 21">7.1.1.8</ecNumber>
    </recommendedName>
</protein>
<dbReference type="CDD" id="cd03470">
    <property type="entry name" value="Rieske_cytochrome_bc1"/>
    <property type="match status" value="1"/>
</dbReference>
<evidence type="ECO:0000256" key="13">
    <source>
        <dbReference type="ARBA" id="ARBA00022989"/>
    </source>
</evidence>
<dbReference type="InterPro" id="IPR017941">
    <property type="entry name" value="Rieske_2Fe-2S"/>
</dbReference>
<evidence type="ECO:0000256" key="17">
    <source>
        <dbReference type="ARBA" id="ARBA00023136"/>
    </source>
</evidence>
<evidence type="ECO:0000256" key="12">
    <source>
        <dbReference type="ARBA" id="ARBA00022982"/>
    </source>
</evidence>
<comment type="miscellaneous">
    <text evidence="21">The Rieske protein is a high potential 2Fe-2S protein.</text>
</comment>
<keyword evidence="18" id="KW-1015">Disulfide bond</keyword>
<evidence type="ECO:0000259" key="23">
    <source>
        <dbReference type="PROSITE" id="PS51296"/>
    </source>
</evidence>
<keyword evidence="16 22" id="KW-0496">Mitochondrion</keyword>
<dbReference type="Proteomes" id="UP000799779">
    <property type="component" value="Unassembled WGS sequence"/>
</dbReference>
<keyword evidence="10" id="KW-0809">Transit peptide</keyword>
<evidence type="ECO:0000256" key="22">
    <source>
        <dbReference type="RuleBase" id="RU004495"/>
    </source>
</evidence>
<evidence type="ECO:0000256" key="10">
    <source>
        <dbReference type="ARBA" id="ARBA00022946"/>
    </source>
</evidence>
<dbReference type="EMBL" id="ML977723">
    <property type="protein sequence ID" value="KAF1993181.1"/>
    <property type="molecule type" value="Genomic_DNA"/>
</dbReference>
<dbReference type="EC" id="7.1.1.8" evidence="3 21"/>
<name>A0A6A5VZ85_9PLEO</name>
<keyword evidence="8" id="KW-0479">Metal-binding</keyword>
<evidence type="ECO:0000256" key="1">
    <source>
        <dbReference type="ARBA" id="ARBA00004434"/>
    </source>
</evidence>
<comment type="catalytic activity">
    <reaction evidence="19 21">
        <text>a quinol + 2 Fe(III)-[cytochrome c](out) = a quinone + 2 Fe(II)-[cytochrome c](out) + 2 H(+)(out)</text>
        <dbReference type="Rhea" id="RHEA:11484"/>
        <dbReference type="Rhea" id="RHEA-COMP:10350"/>
        <dbReference type="Rhea" id="RHEA-COMP:14399"/>
        <dbReference type="ChEBI" id="CHEBI:15378"/>
        <dbReference type="ChEBI" id="CHEBI:24646"/>
        <dbReference type="ChEBI" id="CHEBI:29033"/>
        <dbReference type="ChEBI" id="CHEBI:29034"/>
        <dbReference type="ChEBI" id="CHEBI:132124"/>
        <dbReference type="EC" id="7.1.1.8"/>
    </reaction>
</comment>
<evidence type="ECO:0000256" key="4">
    <source>
        <dbReference type="ARBA" id="ARBA00022448"/>
    </source>
</evidence>
<dbReference type="PROSITE" id="PS51296">
    <property type="entry name" value="RIESKE"/>
    <property type="match status" value="1"/>
</dbReference>
<comment type="cofactor">
    <cofactor evidence="21">
        <name>[2Fe-2S] cluster</name>
        <dbReference type="ChEBI" id="CHEBI:190135"/>
    </cofactor>
    <text evidence="21">Binds 1 [2Fe-2S] cluster per subunit.</text>
</comment>
<dbReference type="InterPro" id="IPR036922">
    <property type="entry name" value="Rieske_2Fe-2S_sf"/>
</dbReference>
<dbReference type="GO" id="GO:0008121">
    <property type="term" value="F:quinol-cytochrome-c reductase activity"/>
    <property type="evidence" value="ECO:0007669"/>
    <property type="project" value="UniProtKB-EC"/>
</dbReference>
<evidence type="ECO:0000256" key="6">
    <source>
        <dbReference type="ARBA" id="ARBA00022692"/>
    </source>
</evidence>
<evidence type="ECO:0000313" key="24">
    <source>
        <dbReference type="EMBL" id="KAF1993181.1"/>
    </source>
</evidence>
<keyword evidence="5 22" id="KW-0679">Respiratory chain</keyword>
<dbReference type="InterPro" id="IPR006317">
    <property type="entry name" value="Ubiquinol_cyt_c_Rdtase_Fe-S-su"/>
</dbReference>
<evidence type="ECO:0000256" key="9">
    <source>
        <dbReference type="ARBA" id="ARBA00022792"/>
    </source>
</evidence>
<dbReference type="InterPro" id="IPR014349">
    <property type="entry name" value="Rieske_Fe-S_prot"/>
</dbReference>
<evidence type="ECO:0000256" key="3">
    <source>
        <dbReference type="ARBA" id="ARBA00012951"/>
    </source>
</evidence>
<keyword evidence="15" id="KW-0411">Iron-sulfur</keyword>
<evidence type="ECO:0000256" key="8">
    <source>
        <dbReference type="ARBA" id="ARBA00022723"/>
    </source>
</evidence>
<dbReference type="GO" id="GO:0046872">
    <property type="term" value="F:metal ion binding"/>
    <property type="evidence" value="ECO:0007669"/>
    <property type="project" value="UniProtKB-KW"/>
</dbReference>
<keyword evidence="14" id="KW-0408">Iron</keyword>
<dbReference type="Pfam" id="PF02921">
    <property type="entry name" value="UCR_TM"/>
    <property type="match status" value="1"/>
</dbReference>
<evidence type="ECO:0000256" key="21">
    <source>
        <dbReference type="RuleBase" id="RU004494"/>
    </source>
</evidence>
<sequence>MAALASTTRTIARKWTPHALPLAAKATAAASVHQTRSISETHQTSSFDSPFKGAGAGTKIPSFAAYRNKSGGETGPRVFSYFMVGTMGALASLGAKNTVQDFLVNMSASADVLAQAKVEIDLSAIPEGKNVIIKWRGKPVFIRHRTDAEVQEAEDTKWESLRDPQSDSDRVKKPEWLIMLGVCTHLGCVPIGEAGDFGGWFCPCHGSHYDISGRIRKGPAPLNLEIPEYDFPEEGKVVIG</sequence>
<dbReference type="OrthoDB" id="1637982at2759"/>
<dbReference type="SUPFAM" id="SSF50022">
    <property type="entry name" value="ISP domain"/>
    <property type="match status" value="1"/>
</dbReference>
<evidence type="ECO:0000256" key="11">
    <source>
        <dbReference type="ARBA" id="ARBA00022967"/>
    </source>
</evidence>
<evidence type="ECO:0000256" key="15">
    <source>
        <dbReference type="ARBA" id="ARBA00023014"/>
    </source>
</evidence>